<dbReference type="RefSeq" id="WP_209480200.1">
    <property type="nucleotide sequence ID" value="NZ_JAGGKK010000007.1"/>
</dbReference>
<dbReference type="EMBL" id="JAGGKK010000007">
    <property type="protein sequence ID" value="MBP1948647.1"/>
    <property type="molecule type" value="Genomic_DNA"/>
</dbReference>
<evidence type="ECO:0008006" key="3">
    <source>
        <dbReference type="Google" id="ProtNLM"/>
    </source>
</evidence>
<reference evidence="1 2" key="1">
    <citation type="submission" date="2021-03" db="EMBL/GenBank/DDBJ databases">
        <title>Genomic Encyclopedia of Type Strains, Phase IV (KMG-IV): sequencing the most valuable type-strain genomes for metagenomic binning, comparative biology and taxonomic classification.</title>
        <authorList>
            <person name="Goeker M."/>
        </authorList>
    </citation>
    <scope>NUCLEOTIDE SEQUENCE [LARGE SCALE GENOMIC DNA]</scope>
    <source>
        <strain evidence="1 2">DSM 21085</strain>
    </source>
</reference>
<evidence type="ECO:0000313" key="2">
    <source>
        <dbReference type="Proteomes" id="UP001519328"/>
    </source>
</evidence>
<protein>
    <recommendedName>
        <fullName evidence="3">DUF3231 family protein</fullName>
    </recommendedName>
</protein>
<proteinExistence type="predicted"/>
<comment type="caution">
    <text evidence="1">The sequence shown here is derived from an EMBL/GenBank/DDBJ whole genome shotgun (WGS) entry which is preliminary data.</text>
</comment>
<dbReference type="InterPro" id="IPR021617">
    <property type="entry name" value="DUF3231"/>
</dbReference>
<evidence type="ECO:0000313" key="1">
    <source>
        <dbReference type="EMBL" id="MBP1948647.1"/>
    </source>
</evidence>
<dbReference type="Proteomes" id="UP001519328">
    <property type="component" value="Unassembled WGS sequence"/>
</dbReference>
<dbReference type="Gene3D" id="1.20.1260.10">
    <property type="match status" value="2"/>
</dbReference>
<organism evidence="1 2">
    <name type="scientific">Virgibacillus litoralis</name>
    <dbReference type="NCBI Taxonomy" id="578221"/>
    <lineage>
        <taxon>Bacteria</taxon>
        <taxon>Bacillati</taxon>
        <taxon>Bacillota</taxon>
        <taxon>Bacilli</taxon>
        <taxon>Bacillales</taxon>
        <taxon>Bacillaceae</taxon>
        <taxon>Virgibacillus</taxon>
    </lineage>
</organism>
<name>A0ABS4HDX8_9BACI</name>
<dbReference type="InterPro" id="IPR012347">
    <property type="entry name" value="Ferritin-like"/>
</dbReference>
<keyword evidence="2" id="KW-1185">Reference proteome</keyword>
<sequence>MENTNALTPGEITNLWNSYLSNSMAVGVTSYFIGTAKDPEIVEWLEKALDLTSFQVREAKSLLNQSGHPLPQGFSSEDLNFKAPALYNDNIILFVKYILSEDAGPVYTIALSESTNSDVRNYYLTVVTKLVNLTNQLVMLMEKKGLFEPKIHLPIPGSVEKVQKQSFAGNWLTGRRPLNAAEITQLKSNFINLELIHEFFRSFIQICSSNKLREHFKRGQEITEKHMDIFQSLLTADELPNLPTWESEITDSTVSPFSERLMLYKISVFVSSTVSRYGTALGTIMRKDIGVEFSRLLAEISLYGEDTLNLMIEFGFLDQLPLAKSK</sequence>
<dbReference type="Pfam" id="PF11553">
    <property type="entry name" value="DUF3231"/>
    <property type="match status" value="2"/>
</dbReference>
<accession>A0ABS4HDX8</accession>
<gene>
    <name evidence="1" type="ORF">J2Z82_001583</name>
</gene>